<evidence type="ECO:0000256" key="3">
    <source>
        <dbReference type="ARBA" id="ARBA00022692"/>
    </source>
</evidence>
<feature type="transmembrane region" description="Helical" evidence="7">
    <location>
        <begin position="229"/>
        <end position="250"/>
    </location>
</feature>
<feature type="transmembrane region" description="Helical" evidence="7">
    <location>
        <begin position="296"/>
        <end position="313"/>
    </location>
</feature>
<gene>
    <name evidence="10 11" type="primary">LOC115223328</name>
</gene>
<dbReference type="Proteomes" id="UP000515154">
    <property type="component" value="Linkage group LG22"/>
</dbReference>
<evidence type="ECO:0000256" key="5">
    <source>
        <dbReference type="ARBA" id="ARBA00023136"/>
    </source>
</evidence>
<feature type="transmembrane region" description="Helical" evidence="7">
    <location>
        <begin position="161"/>
        <end position="183"/>
    </location>
</feature>
<dbReference type="Gene3D" id="1.20.1250.20">
    <property type="entry name" value="MFS general substrate transporter like domains"/>
    <property type="match status" value="1"/>
</dbReference>
<keyword evidence="3 7" id="KW-0812">Transmembrane</keyword>
<evidence type="ECO:0000256" key="1">
    <source>
        <dbReference type="ARBA" id="ARBA00004141"/>
    </source>
</evidence>
<dbReference type="PANTHER" id="PTHR23504:SF31">
    <property type="entry name" value="MAJOR FACILITATOR SUPERFAMILY DOMAIN-CONTAINING PROTEIN 10"/>
    <property type="match status" value="1"/>
</dbReference>
<comment type="subcellular location">
    <subcellularLocation>
        <location evidence="1">Membrane</location>
        <topology evidence="1">Multi-pass membrane protein</topology>
    </subcellularLocation>
</comment>
<dbReference type="InterPro" id="IPR005829">
    <property type="entry name" value="Sugar_transporter_CS"/>
</dbReference>
<feature type="transmembrane region" description="Helical" evidence="7">
    <location>
        <begin position="41"/>
        <end position="64"/>
    </location>
</feature>
<feature type="transmembrane region" description="Helical" evidence="7">
    <location>
        <begin position="333"/>
        <end position="350"/>
    </location>
</feature>
<protein>
    <submittedName>
        <fullName evidence="10 11">Major facilitator superfamily domain-containing protein 10</fullName>
    </submittedName>
</protein>
<dbReference type="InterPro" id="IPR011701">
    <property type="entry name" value="MFS"/>
</dbReference>
<feature type="transmembrane region" description="Helical" evidence="7">
    <location>
        <begin position="419"/>
        <end position="439"/>
    </location>
</feature>
<feature type="transmembrane region" description="Helical" evidence="7">
    <location>
        <begin position="445"/>
        <end position="466"/>
    </location>
</feature>
<dbReference type="InterPro" id="IPR020846">
    <property type="entry name" value="MFS_dom"/>
</dbReference>
<keyword evidence="5 7" id="KW-0472">Membrane</keyword>
<accession>A0A6P7TES7</accession>
<feature type="region of interest" description="Disordered" evidence="6">
    <location>
        <begin position="1"/>
        <end position="30"/>
    </location>
</feature>
<proteinExistence type="predicted"/>
<dbReference type="InterPro" id="IPR036259">
    <property type="entry name" value="MFS_trans_sf"/>
</dbReference>
<name>A0A6P7TES7_9MOLL</name>
<evidence type="ECO:0000256" key="7">
    <source>
        <dbReference type="SAM" id="Phobius"/>
    </source>
</evidence>
<sequence>MDHRKRSCNLEPSSKISEDKTQRNGSTLEKNSPIHCKQQKYVLLVVFVSLIIDLLAFTLLLPLLPSILDYYQQHDRSRLYLSLEEAVRYFQALVGIPNTVKWNTVLFGGMIGSIFSLLQFISSPIIGVASDVYGRKPLLLISMTGVAISHLIWSVSNTFLLFIIARIIGGISKGNISLSTAIVTDVSSAEKRGRGMALIGIAFSLGFIIGPFIGAMFSKSAGKQQGLFVLPGLFAFALILTDIMFIIFYLNESLPPGKRAKSLSSSWRQTSHLLNPMSLFRFTVVRPLRETDMSSIRIIGCVYFLYLFIFSGLEFTLTFLTHSRFGYSSLQKGIMFIYIGSIMALIQGSYTRRVPFGKEKKVACIGIAVLIPSLLILSLASSQLALYSALGLFAFCSATVVPCLTTLISRYGKVNQKGAIVGVFRSLGALARALGPVAMCTVYWLFGPFICYLSCAVGLLVPLLILRYFNCTQPAAAS</sequence>
<evidence type="ECO:0000256" key="4">
    <source>
        <dbReference type="ARBA" id="ARBA00022989"/>
    </source>
</evidence>
<dbReference type="KEGG" id="osn:115223328"/>
<feature type="transmembrane region" description="Helical" evidence="7">
    <location>
        <begin position="195"/>
        <end position="217"/>
    </location>
</feature>
<dbReference type="PROSITE" id="PS00216">
    <property type="entry name" value="SUGAR_TRANSPORT_1"/>
    <property type="match status" value="1"/>
</dbReference>
<dbReference type="PANTHER" id="PTHR23504">
    <property type="entry name" value="MAJOR FACILITATOR SUPERFAMILY DOMAIN-CONTAINING PROTEIN 10"/>
    <property type="match status" value="1"/>
</dbReference>
<feature type="transmembrane region" description="Helical" evidence="7">
    <location>
        <begin position="105"/>
        <end position="126"/>
    </location>
</feature>
<reference evidence="10 11" key="1">
    <citation type="submission" date="2025-08" db="UniProtKB">
        <authorList>
            <consortium name="RefSeq"/>
        </authorList>
    </citation>
    <scope>IDENTIFICATION</scope>
</reference>
<dbReference type="Pfam" id="PF07690">
    <property type="entry name" value="MFS_1"/>
    <property type="match status" value="1"/>
</dbReference>
<dbReference type="AlphaFoldDB" id="A0A6P7TES7"/>
<keyword evidence="9" id="KW-1185">Reference proteome</keyword>
<keyword evidence="2" id="KW-0813">Transport</keyword>
<evidence type="ECO:0000256" key="6">
    <source>
        <dbReference type="SAM" id="MobiDB-lite"/>
    </source>
</evidence>
<evidence type="ECO:0000256" key="2">
    <source>
        <dbReference type="ARBA" id="ARBA00022448"/>
    </source>
</evidence>
<dbReference type="PROSITE" id="PS50850">
    <property type="entry name" value="MFS"/>
    <property type="match status" value="1"/>
</dbReference>
<feature type="transmembrane region" description="Helical" evidence="7">
    <location>
        <begin position="138"/>
        <end position="155"/>
    </location>
</feature>
<dbReference type="RefSeq" id="XP_029649708.1">
    <property type="nucleotide sequence ID" value="XM_029793848.2"/>
</dbReference>
<keyword evidence="4 7" id="KW-1133">Transmembrane helix</keyword>
<dbReference type="SUPFAM" id="SSF103473">
    <property type="entry name" value="MFS general substrate transporter"/>
    <property type="match status" value="1"/>
</dbReference>
<feature type="transmembrane region" description="Helical" evidence="7">
    <location>
        <begin position="362"/>
        <end position="380"/>
    </location>
</feature>
<evidence type="ECO:0000313" key="10">
    <source>
        <dbReference type="RefSeq" id="XP_029649708.1"/>
    </source>
</evidence>
<dbReference type="FunFam" id="1.20.1250.20:FF:000223">
    <property type="entry name" value="Major facilitator superfamily domain-containing protein"/>
    <property type="match status" value="1"/>
</dbReference>
<feature type="domain" description="Major facilitator superfamily (MFS) profile" evidence="8">
    <location>
        <begin position="42"/>
        <end position="473"/>
    </location>
</feature>
<dbReference type="RefSeq" id="XP_036368090.1">
    <property type="nucleotide sequence ID" value="XM_036512197.1"/>
</dbReference>
<organism evidence="9 10">
    <name type="scientific">Octopus sinensis</name>
    <name type="common">East Asian common octopus</name>
    <dbReference type="NCBI Taxonomy" id="2607531"/>
    <lineage>
        <taxon>Eukaryota</taxon>
        <taxon>Metazoa</taxon>
        <taxon>Spiralia</taxon>
        <taxon>Lophotrochozoa</taxon>
        <taxon>Mollusca</taxon>
        <taxon>Cephalopoda</taxon>
        <taxon>Coleoidea</taxon>
        <taxon>Octopodiformes</taxon>
        <taxon>Octopoda</taxon>
        <taxon>Incirrata</taxon>
        <taxon>Octopodidae</taxon>
        <taxon>Octopus</taxon>
    </lineage>
</organism>
<evidence type="ECO:0000259" key="8">
    <source>
        <dbReference type="PROSITE" id="PS50850"/>
    </source>
</evidence>
<evidence type="ECO:0000313" key="11">
    <source>
        <dbReference type="RefSeq" id="XP_036368090.1"/>
    </source>
</evidence>
<evidence type="ECO:0000313" key="9">
    <source>
        <dbReference type="Proteomes" id="UP000515154"/>
    </source>
</evidence>
<dbReference type="GO" id="GO:0031526">
    <property type="term" value="C:brush border membrane"/>
    <property type="evidence" value="ECO:0007669"/>
    <property type="project" value="TreeGrafter"/>
</dbReference>
<dbReference type="GO" id="GO:0022857">
    <property type="term" value="F:transmembrane transporter activity"/>
    <property type="evidence" value="ECO:0007669"/>
    <property type="project" value="InterPro"/>
</dbReference>
<feature type="transmembrane region" description="Helical" evidence="7">
    <location>
        <begin position="386"/>
        <end position="407"/>
    </location>
</feature>